<evidence type="ECO:0000256" key="1">
    <source>
        <dbReference type="ARBA" id="ARBA00022490"/>
    </source>
</evidence>
<dbReference type="InterPro" id="IPR002504">
    <property type="entry name" value="NADK"/>
</dbReference>
<dbReference type="GO" id="GO:0006741">
    <property type="term" value="P:NADP+ biosynthetic process"/>
    <property type="evidence" value="ECO:0007669"/>
    <property type="project" value="UniProtKB-UniRule"/>
</dbReference>
<feature type="binding site" evidence="9">
    <location>
        <position position="205"/>
    </location>
    <ligand>
        <name>NAD(+)</name>
        <dbReference type="ChEBI" id="CHEBI:57540"/>
    </ligand>
</feature>
<dbReference type="Proteomes" id="UP000305546">
    <property type="component" value="Unassembled WGS sequence"/>
</dbReference>
<proteinExistence type="inferred from homology"/>
<reference evidence="11 12" key="1">
    <citation type="submission" date="2019-06" db="EMBL/GenBank/DDBJ databases">
        <title>Amycolatopsis alkalitolerans sp. nov., isolated from Gastrodia elata Blume.</title>
        <authorList>
            <person name="Narsing Rao M.P."/>
            <person name="Li W.J."/>
        </authorList>
    </citation>
    <scope>NUCLEOTIDE SEQUENCE [LARGE SCALE GENOMIC DNA]</scope>
    <source>
        <strain evidence="11 12">SYSUP0005</strain>
    </source>
</reference>
<name>A0A5C4M3M9_9PSEU</name>
<evidence type="ECO:0000256" key="6">
    <source>
        <dbReference type="ARBA" id="ARBA00022857"/>
    </source>
</evidence>
<feature type="region of interest" description="Disordered" evidence="10">
    <location>
        <begin position="324"/>
        <end position="352"/>
    </location>
</feature>
<keyword evidence="7 9" id="KW-0520">NAD</keyword>
<dbReference type="Gene3D" id="3.40.50.10330">
    <property type="entry name" value="Probable inorganic polyphosphate/atp-NAD kinase, domain 1"/>
    <property type="match status" value="1"/>
</dbReference>
<feature type="binding site" evidence="9">
    <location>
        <begin position="175"/>
        <end position="176"/>
    </location>
    <ligand>
        <name>NAD(+)</name>
        <dbReference type="ChEBI" id="CHEBI:57540"/>
    </ligand>
</feature>
<evidence type="ECO:0000313" key="12">
    <source>
        <dbReference type="Proteomes" id="UP000305546"/>
    </source>
</evidence>
<sequence>MVPVERVGLVVHAGKEAALAAAGEVRRWAASHGIPCADIDVWDDSRLNAREEAARAGNPDLIVTVGGDGTFLRGVRVAGPVSALVLGVNVGRVGFLTEVGTEDLRAALDAVHRGEMTVDARMTLTMRSSRPLEIPEGIEAMLRYGRGPMLPPPRVRPGMKSEAGWGVPLDVLALNDIVVEKLARDRQASLAVYVGGKLFASYSADALIVASSTGSTAYSFAAGGPIVSPKLDALVFTPVAPHMVFNRTVVLDSSQQVGILVLEHSGQVAVSVDGQLRGVLDPGDWISVYGAPKRSKLVRLSEPDFLGRVRDRFGLVDSAAALADGHPPAYAPNKPMPPDLAHPGPRDLPPGR</sequence>
<feature type="binding site" evidence="9">
    <location>
        <begin position="68"/>
        <end position="69"/>
    </location>
    <ligand>
        <name>NAD(+)</name>
        <dbReference type="ChEBI" id="CHEBI:57540"/>
    </ligand>
</feature>
<keyword evidence="4 9" id="KW-0418">Kinase</keyword>
<dbReference type="PANTHER" id="PTHR20275">
    <property type="entry name" value="NAD KINASE"/>
    <property type="match status" value="1"/>
</dbReference>
<protein>
    <recommendedName>
        <fullName evidence="9">NAD kinase</fullName>
        <ecNumber evidence="9">2.7.1.23</ecNumber>
    </recommendedName>
    <alternativeName>
        <fullName evidence="9">ATP-dependent NAD kinase</fullName>
    </alternativeName>
</protein>
<dbReference type="GO" id="GO:0019674">
    <property type="term" value="P:NAD+ metabolic process"/>
    <property type="evidence" value="ECO:0007669"/>
    <property type="project" value="InterPro"/>
</dbReference>
<comment type="catalytic activity">
    <reaction evidence="8 9">
        <text>NAD(+) + ATP = ADP + NADP(+) + H(+)</text>
        <dbReference type="Rhea" id="RHEA:18629"/>
        <dbReference type="ChEBI" id="CHEBI:15378"/>
        <dbReference type="ChEBI" id="CHEBI:30616"/>
        <dbReference type="ChEBI" id="CHEBI:57540"/>
        <dbReference type="ChEBI" id="CHEBI:58349"/>
        <dbReference type="ChEBI" id="CHEBI:456216"/>
        <dbReference type="EC" id="2.7.1.23"/>
    </reaction>
</comment>
<dbReference type="GO" id="GO:0051287">
    <property type="term" value="F:NAD binding"/>
    <property type="evidence" value="ECO:0007669"/>
    <property type="project" value="UniProtKB-ARBA"/>
</dbReference>
<comment type="similarity">
    <text evidence="9">Belongs to the NAD kinase family.</text>
</comment>
<dbReference type="GO" id="GO:0046872">
    <property type="term" value="F:metal ion binding"/>
    <property type="evidence" value="ECO:0007669"/>
    <property type="project" value="UniProtKB-UniRule"/>
</dbReference>
<dbReference type="FunFam" id="3.40.50.10330:FF:000053">
    <property type="entry name" value="NAD kinase 1"/>
    <property type="match status" value="1"/>
</dbReference>
<feature type="binding site" evidence="9">
    <location>
        <position position="275"/>
    </location>
    <ligand>
        <name>NAD(+)</name>
        <dbReference type="ChEBI" id="CHEBI:57540"/>
    </ligand>
</feature>
<keyword evidence="2 9" id="KW-0808">Transferase</keyword>
<dbReference type="PANTHER" id="PTHR20275:SF0">
    <property type="entry name" value="NAD KINASE"/>
    <property type="match status" value="1"/>
</dbReference>
<dbReference type="SUPFAM" id="SSF111331">
    <property type="entry name" value="NAD kinase/diacylglycerol kinase-like"/>
    <property type="match status" value="1"/>
</dbReference>
<dbReference type="Gene3D" id="2.60.200.30">
    <property type="entry name" value="Probable inorganic polyphosphate/atp-NAD kinase, domain 2"/>
    <property type="match status" value="1"/>
</dbReference>
<evidence type="ECO:0000256" key="5">
    <source>
        <dbReference type="ARBA" id="ARBA00022840"/>
    </source>
</evidence>
<keyword evidence="3 9" id="KW-0547">Nucleotide-binding</keyword>
<dbReference type="InterPro" id="IPR016064">
    <property type="entry name" value="NAD/diacylglycerol_kinase_sf"/>
</dbReference>
<evidence type="ECO:0000313" key="11">
    <source>
        <dbReference type="EMBL" id="TNC24604.1"/>
    </source>
</evidence>
<evidence type="ECO:0000256" key="8">
    <source>
        <dbReference type="ARBA" id="ARBA00047925"/>
    </source>
</evidence>
<comment type="caution">
    <text evidence="11">The sequence shown here is derived from an EMBL/GenBank/DDBJ whole genome shotgun (WGS) entry which is preliminary data.</text>
</comment>
<comment type="subcellular location">
    <subcellularLocation>
        <location evidence="9">Cytoplasm</location>
    </subcellularLocation>
</comment>
<dbReference type="GO" id="GO:0005524">
    <property type="term" value="F:ATP binding"/>
    <property type="evidence" value="ECO:0007669"/>
    <property type="project" value="UniProtKB-KW"/>
</dbReference>
<dbReference type="RefSeq" id="WP_139097815.1">
    <property type="nucleotide sequence ID" value="NZ_VDFW01000014.1"/>
</dbReference>
<evidence type="ECO:0000256" key="2">
    <source>
        <dbReference type="ARBA" id="ARBA00022679"/>
    </source>
</evidence>
<keyword evidence="6 9" id="KW-0521">NADP</keyword>
<feature type="binding site" evidence="9">
    <location>
        <position position="186"/>
    </location>
    <ligand>
        <name>NAD(+)</name>
        <dbReference type="ChEBI" id="CHEBI:57540"/>
    </ligand>
</feature>
<feature type="compositionally biased region" description="Pro residues" evidence="10">
    <location>
        <begin position="334"/>
        <end position="352"/>
    </location>
</feature>
<dbReference type="Pfam" id="PF01513">
    <property type="entry name" value="NAD_kinase"/>
    <property type="match status" value="1"/>
</dbReference>
<evidence type="ECO:0000256" key="10">
    <source>
        <dbReference type="SAM" id="MobiDB-lite"/>
    </source>
</evidence>
<dbReference type="OrthoDB" id="9774737at2"/>
<dbReference type="InterPro" id="IPR017437">
    <property type="entry name" value="ATP-NAD_kinase_PpnK-typ_C"/>
</dbReference>
<feature type="active site" description="Proton acceptor" evidence="9">
    <location>
        <position position="68"/>
    </location>
</feature>
<keyword evidence="12" id="KW-1185">Reference proteome</keyword>
<keyword evidence="5 9" id="KW-0067">ATP-binding</keyword>
<dbReference type="EC" id="2.7.1.23" evidence="9"/>
<accession>A0A5C4M3M9</accession>
<keyword evidence="1 9" id="KW-0963">Cytoplasm</keyword>
<evidence type="ECO:0000256" key="3">
    <source>
        <dbReference type="ARBA" id="ARBA00022741"/>
    </source>
</evidence>
<dbReference type="AlphaFoldDB" id="A0A5C4M3M9"/>
<evidence type="ECO:0000256" key="7">
    <source>
        <dbReference type="ARBA" id="ARBA00023027"/>
    </source>
</evidence>
<dbReference type="GO" id="GO:0003951">
    <property type="term" value="F:NAD+ kinase activity"/>
    <property type="evidence" value="ECO:0007669"/>
    <property type="project" value="UniProtKB-UniRule"/>
</dbReference>
<dbReference type="InterPro" id="IPR017438">
    <property type="entry name" value="ATP-NAD_kinase_N"/>
</dbReference>
<dbReference type="Pfam" id="PF20143">
    <property type="entry name" value="NAD_kinase_C"/>
    <property type="match status" value="1"/>
</dbReference>
<gene>
    <name evidence="9" type="primary">nadK</name>
    <name evidence="11" type="ORF">FG385_17525</name>
</gene>
<comment type="caution">
    <text evidence="9">Lacks conserved residue(s) required for the propagation of feature annotation.</text>
</comment>
<evidence type="ECO:0000256" key="4">
    <source>
        <dbReference type="ARBA" id="ARBA00022777"/>
    </source>
</evidence>
<dbReference type="EMBL" id="VDFW01000014">
    <property type="protein sequence ID" value="TNC24604.1"/>
    <property type="molecule type" value="Genomic_DNA"/>
</dbReference>
<organism evidence="11 12">
    <name type="scientific">Amycolatopsis alkalitolerans</name>
    <dbReference type="NCBI Taxonomy" id="2547244"/>
    <lineage>
        <taxon>Bacteria</taxon>
        <taxon>Bacillati</taxon>
        <taxon>Actinomycetota</taxon>
        <taxon>Actinomycetes</taxon>
        <taxon>Pseudonocardiales</taxon>
        <taxon>Pseudonocardiaceae</taxon>
        <taxon>Amycolatopsis</taxon>
    </lineage>
</organism>
<dbReference type="HAMAP" id="MF_00361">
    <property type="entry name" value="NAD_kinase"/>
    <property type="match status" value="1"/>
</dbReference>
<comment type="function">
    <text evidence="9">Involved in the regulation of the intracellular balance of NAD and NADP, and is a key enzyme in the biosynthesis of NADP. Catalyzes specifically the phosphorylation on 2'-hydroxyl of the adenosine moiety of NAD to yield NADP.</text>
</comment>
<dbReference type="GO" id="GO:0005737">
    <property type="term" value="C:cytoplasm"/>
    <property type="evidence" value="ECO:0007669"/>
    <property type="project" value="UniProtKB-SubCell"/>
</dbReference>
<feature type="binding site" evidence="9">
    <location>
        <position position="240"/>
    </location>
    <ligand>
        <name>NAD(+)</name>
        <dbReference type="ChEBI" id="CHEBI:57540"/>
    </ligand>
</feature>
<feature type="binding site" evidence="9">
    <location>
        <position position="73"/>
    </location>
    <ligand>
        <name>NAD(+)</name>
        <dbReference type="ChEBI" id="CHEBI:57540"/>
    </ligand>
</feature>
<evidence type="ECO:0000256" key="9">
    <source>
        <dbReference type="HAMAP-Rule" id="MF_00361"/>
    </source>
</evidence>
<comment type="cofactor">
    <cofactor evidence="9">
        <name>a divalent metal cation</name>
        <dbReference type="ChEBI" id="CHEBI:60240"/>
    </cofactor>
</comment>